<dbReference type="OrthoDB" id="7284889at2"/>
<dbReference type="Gene3D" id="6.10.140.1320">
    <property type="match status" value="1"/>
</dbReference>
<dbReference type="AlphaFoldDB" id="A0A1I0WNW9"/>
<dbReference type="STRING" id="871651.SAMN05421688_1599"/>
<evidence type="ECO:0000256" key="1">
    <source>
        <dbReference type="ARBA" id="ARBA00022692"/>
    </source>
</evidence>
<dbReference type="EMBL" id="FOJU01000002">
    <property type="protein sequence ID" value="SFA90087.1"/>
    <property type="molecule type" value="Genomic_DNA"/>
</dbReference>
<evidence type="ECO:0000259" key="5">
    <source>
        <dbReference type="PROSITE" id="PS51503"/>
    </source>
</evidence>
<name>A0A1I0WNW9_9RHOB</name>
<dbReference type="NCBIfam" id="NF033233">
    <property type="entry name" value="twin_helix"/>
    <property type="match status" value="1"/>
</dbReference>
<feature type="domain" description="HIG1" evidence="5">
    <location>
        <begin position="1"/>
        <end position="67"/>
    </location>
</feature>
<dbReference type="InterPro" id="IPR007667">
    <property type="entry name" value="Hypoxia_induced_domain"/>
</dbReference>
<proteinExistence type="predicted"/>
<feature type="transmembrane region" description="Helical" evidence="4">
    <location>
        <begin position="6"/>
        <end position="26"/>
    </location>
</feature>
<reference evidence="6 7" key="1">
    <citation type="submission" date="2016-10" db="EMBL/GenBank/DDBJ databases">
        <authorList>
            <person name="de Groot N.N."/>
        </authorList>
    </citation>
    <scope>NUCLEOTIDE SEQUENCE [LARGE SCALE GENOMIC DNA]</scope>
    <source>
        <strain evidence="6 7">DSM 29316</strain>
    </source>
</reference>
<dbReference type="PROSITE" id="PS51503">
    <property type="entry name" value="HIG1"/>
    <property type="match status" value="1"/>
</dbReference>
<evidence type="ECO:0000313" key="6">
    <source>
        <dbReference type="EMBL" id="SFA90087.1"/>
    </source>
</evidence>
<dbReference type="Pfam" id="PF04588">
    <property type="entry name" value="HIG_1_N"/>
    <property type="match status" value="1"/>
</dbReference>
<accession>A0A1I0WNW9</accession>
<keyword evidence="1 4" id="KW-0812">Transmembrane</keyword>
<protein>
    <submittedName>
        <fullName evidence="6">Hypoxia induced protein conserved region</fullName>
    </submittedName>
</protein>
<evidence type="ECO:0000313" key="7">
    <source>
        <dbReference type="Proteomes" id="UP000198796"/>
    </source>
</evidence>
<evidence type="ECO:0000256" key="4">
    <source>
        <dbReference type="SAM" id="Phobius"/>
    </source>
</evidence>
<sequence>MTSDPLFLLLAAVMLGVVVILGLGIMNFGKGTEDAAKRSNKFMQWRIAAQFVAVLLILLFLYMRSGG</sequence>
<feature type="transmembrane region" description="Helical" evidence="4">
    <location>
        <begin position="47"/>
        <end position="63"/>
    </location>
</feature>
<dbReference type="Proteomes" id="UP000198796">
    <property type="component" value="Unassembled WGS sequence"/>
</dbReference>
<dbReference type="RefSeq" id="WP_092062774.1">
    <property type="nucleotide sequence ID" value="NZ_FOJU01000002.1"/>
</dbReference>
<gene>
    <name evidence="6" type="ORF">SAMN05421688_1599</name>
</gene>
<keyword evidence="3 4" id="KW-0472">Membrane</keyword>
<keyword evidence="7" id="KW-1185">Reference proteome</keyword>
<keyword evidence="2 4" id="KW-1133">Transmembrane helix</keyword>
<organism evidence="6 7">
    <name type="scientific">Poseidonocella pacifica</name>
    <dbReference type="NCBI Taxonomy" id="871651"/>
    <lineage>
        <taxon>Bacteria</taxon>
        <taxon>Pseudomonadati</taxon>
        <taxon>Pseudomonadota</taxon>
        <taxon>Alphaproteobacteria</taxon>
        <taxon>Rhodobacterales</taxon>
        <taxon>Roseobacteraceae</taxon>
        <taxon>Poseidonocella</taxon>
    </lineage>
</organism>
<evidence type="ECO:0000256" key="2">
    <source>
        <dbReference type="ARBA" id="ARBA00022989"/>
    </source>
</evidence>
<evidence type="ECO:0000256" key="3">
    <source>
        <dbReference type="ARBA" id="ARBA00023136"/>
    </source>
</evidence>